<dbReference type="InterPro" id="IPR000387">
    <property type="entry name" value="Tyr_Pase_dom"/>
</dbReference>
<dbReference type="PROSITE" id="PS50056">
    <property type="entry name" value="TYR_PHOSPHATASE_2"/>
    <property type="match status" value="1"/>
</dbReference>
<accession>A0ABP0B6W0</accession>
<organism evidence="2 3">
    <name type="scientific">Sporothrix eucalyptigena</name>
    <dbReference type="NCBI Taxonomy" id="1812306"/>
    <lineage>
        <taxon>Eukaryota</taxon>
        <taxon>Fungi</taxon>
        <taxon>Dikarya</taxon>
        <taxon>Ascomycota</taxon>
        <taxon>Pezizomycotina</taxon>
        <taxon>Sordariomycetes</taxon>
        <taxon>Sordariomycetidae</taxon>
        <taxon>Ophiostomatales</taxon>
        <taxon>Ophiostomataceae</taxon>
        <taxon>Sporothrix</taxon>
    </lineage>
</organism>
<comment type="caution">
    <text evidence="2">The sequence shown here is derived from an EMBL/GenBank/DDBJ whole genome shotgun (WGS) entry which is preliminary data.</text>
</comment>
<dbReference type="PANTHER" id="PTHR31126">
    <property type="entry name" value="TYROSINE-PROTEIN PHOSPHATASE"/>
    <property type="match status" value="1"/>
</dbReference>
<proteinExistence type="predicted"/>
<evidence type="ECO:0000313" key="2">
    <source>
        <dbReference type="EMBL" id="CAK7215257.1"/>
    </source>
</evidence>
<dbReference type="InterPro" id="IPR026893">
    <property type="entry name" value="Tyr/Ser_Pase_IphP-type"/>
</dbReference>
<dbReference type="Pfam" id="PF13350">
    <property type="entry name" value="Y_phosphatase3"/>
    <property type="match status" value="1"/>
</dbReference>
<reference evidence="2 3" key="1">
    <citation type="submission" date="2024-01" db="EMBL/GenBank/DDBJ databases">
        <authorList>
            <person name="Allen C."/>
            <person name="Tagirdzhanova G."/>
        </authorList>
    </citation>
    <scope>NUCLEOTIDE SEQUENCE [LARGE SCALE GENOMIC DNA]</scope>
</reference>
<dbReference type="PROSITE" id="PS00383">
    <property type="entry name" value="TYR_PHOSPHATASE_1"/>
    <property type="match status" value="1"/>
</dbReference>
<gene>
    <name evidence="2" type="ORF">SEUCBS140593_002469</name>
</gene>
<protein>
    <recommendedName>
        <fullName evidence="1">Tyrosine specific protein phosphatases domain-containing protein</fullName>
    </recommendedName>
</protein>
<dbReference type="PANTHER" id="PTHR31126:SF73">
    <property type="entry name" value="TYROSINE SPECIFIC PROTEIN PHOSPHATASES DOMAIN-CONTAINING PROTEIN"/>
    <property type="match status" value="1"/>
</dbReference>
<evidence type="ECO:0000313" key="3">
    <source>
        <dbReference type="Proteomes" id="UP001642482"/>
    </source>
</evidence>
<sequence>MAAPLSAAELLALSETDVTVRLTPEQFLPVLSQAPFVHVEGTFNARDIGKLPASTSNPSAPSVRPGFVYRSGMLAHLTDKGKATLANDLGVRRVFDFRSQSEHAKAPDPQLAEPVTMVWQETAEDTPHVSLAPFAEGFGEAGFAEMYLDVLKAYRPTVKQLLEHVRDRPEEPFLFHCTAGRDRTGVLAGLLLTLAGVPADTIALDYMLSRIGSEPVRDQLEAFARMGAGIPTRKPDDTPEAVAAAVSAAPPGFMNLINLRVICWNAFLDALEKEHGGFKGYVTKVLGFTEADIATIKKNLTTAL</sequence>
<dbReference type="InterPro" id="IPR029021">
    <property type="entry name" value="Prot-tyrosine_phosphatase-like"/>
</dbReference>
<dbReference type="InterPro" id="IPR016130">
    <property type="entry name" value="Tyr_Pase_AS"/>
</dbReference>
<name>A0ABP0B6W0_9PEZI</name>
<feature type="domain" description="Tyrosine specific protein phosphatases" evidence="1">
    <location>
        <begin position="152"/>
        <end position="221"/>
    </location>
</feature>
<dbReference type="EMBL" id="CAWUHD010000016">
    <property type="protein sequence ID" value="CAK7215257.1"/>
    <property type="molecule type" value="Genomic_DNA"/>
</dbReference>
<dbReference type="Gene3D" id="3.90.190.10">
    <property type="entry name" value="Protein tyrosine phosphatase superfamily"/>
    <property type="match status" value="1"/>
</dbReference>
<evidence type="ECO:0000259" key="1">
    <source>
        <dbReference type="PROSITE" id="PS50056"/>
    </source>
</evidence>
<dbReference type="Proteomes" id="UP001642482">
    <property type="component" value="Unassembled WGS sequence"/>
</dbReference>
<keyword evidence="3" id="KW-1185">Reference proteome</keyword>
<dbReference type="SUPFAM" id="SSF52799">
    <property type="entry name" value="(Phosphotyrosine protein) phosphatases II"/>
    <property type="match status" value="1"/>
</dbReference>